<evidence type="ECO:0000256" key="1">
    <source>
        <dbReference type="ARBA" id="ARBA00023002"/>
    </source>
</evidence>
<dbReference type="GO" id="GO:0050661">
    <property type="term" value="F:NADP binding"/>
    <property type="evidence" value="ECO:0007669"/>
    <property type="project" value="InterPro"/>
</dbReference>
<dbReference type="PANTHER" id="PTHR43060">
    <property type="entry name" value="3-HYDROXYISOBUTYRATE DEHYDROGENASE-LIKE 1, MITOCHONDRIAL-RELATED"/>
    <property type="match status" value="1"/>
</dbReference>
<keyword evidence="1" id="KW-0560">Oxidoreductase</keyword>
<gene>
    <name evidence="6" type="ORF">BN1079_01597</name>
</gene>
<dbReference type="EMBL" id="CCSF01000001">
    <property type="protein sequence ID" value="CDZ94283.1"/>
    <property type="molecule type" value="Genomic_DNA"/>
</dbReference>
<dbReference type="InterPro" id="IPR008927">
    <property type="entry name" value="6-PGluconate_DH-like_C_sf"/>
</dbReference>
<dbReference type="STRING" id="1499686.BN1079_01597"/>
<dbReference type="HOGENOM" id="CLU_035117_1_0_6"/>
<dbReference type="Pfam" id="PF03446">
    <property type="entry name" value="NAD_binding_2"/>
    <property type="match status" value="1"/>
</dbReference>
<dbReference type="InterPro" id="IPR015815">
    <property type="entry name" value="HIBADH-related"/>
</dbReference>
<dbReference type="PANTHER" id="PTHR43060:SF15">
    <property type="entry name" value="3-HYDROXYISOBUTYRATE DEHYDROGENASE-LIKE 1, MITOCHONDRIAL-RELATED"/>
    <property type="match status" value="1"/>
</dbReference>
<evidence type="ECO:0000313" key="6">
    <source>
        <dbReference type="EMBL" id="CDZ94283.1"/>
    </source>
</evidence>
<evidence type="ECO:0000259" key="5">
    <source>
        <dbReference type="Pfam" id="PF14833"/>
    </source>
</evidence>
<organism evidence="6 7">
    <name type="scientific">Pseudomonas saudiphocaensis</name>
    <dbReference type="NCBI Taxonomy" id="1499686"/>
    <lineage>
        <taxon>Bacteria</taxon>
        <taxon>Pseudomonadati</taxon>
        <taxon>Pseudomonadota</taxon>
        <taxon>Gammaproteobacteria</taxon>
        <taxon>Pseudomonadales</taxon>
        <taxon>Pseudomonadaceae</taxon>
        <taxon>Pseudomonas</taxon>
    </lineage>
</organism>
<sequence length="296" mass="30893">MAKIGFIGTGIMGLPMAQNLQKAGHDIFLSEHHDKAPAALLEGGAVALANPKEVAQEAEFIIIMVPDTPQVEDVLFRVNGVAEGVGQNKIVIDMSSISPSATKQFAEKINATGAQYLDAPVSGGEVGAKAGTLSIMVGGSEESFARALPLFEAMGKNITRVGGNGDGQTAKVANQIIVALNIQAVAEALLFAAKNGADPAKVREALMGGFAGSKILEVHGERMIKGTFDPGFRINLHQKDLNLALTGARELGLNLPNTANAQQVFSTCASLGGSGWDHSALIKGLEHMANFSIRKK</sequence>
<proteinExistence type="predicted"/>
<feature type="domain" description="3-hydroxyisobutyrate dehydrogenase-like NAD-binding" evidence="5">
    <location>
        <begin position="165"/>
        <end position="283"/>
    </location>
</feature>
<dbReference type="InterPro" id="IPR029154">
    <property type="entry name" value="HIBADH-like_NADP-bd"/>
</dbReference>
<protein>
    <submittedName>
        <fullName evidence="6">Putative oxidoreductase</fullName>
    </submittedName>
</protein>
<dbReference type="InterPro" id="IPR013328">
    <property type="entry name" value="6PGD_dom2"/>
</dbReference>
<dbReference type="Gene3D" id="1.10.1040.10">
    <property type="entry name" value="N-(1-d-carboxylethyl)-l-norvaline Dehydrogenase, domain 2"/>
    <property type="match status" value="1"/>
</dbReference>
<evidence type="ECO:0000313" key="7">
    <source>
        <dbReference type="Proteomes" id="UP000053902"/>
    </source>
</evidence>
<evidence type="ECO:0000256" key="3">
    <source>
        <dbReference type="PIRSR" id="PIRSR000103-1"/>
    </source>
</evidence>
<reference evidence="6 7" key="1">
    <citation type="submission" date="2014-07" db="EMBL/GenBank/DDBJ databases">
        <authorList>
            <person name="Urmite Genomes Urmite Genomes"/>
        </authorList>
    </citation>
    <scope>NUCLEOTIDE SEQUENCE [LARGE SCALE GENOMIC DNA]</scope>
    <source>
        <strain evidence="6 7">20_BN</strain>
    </source>
</reference>
<dbReference type="RefSeq" id="WP_037023479.1">
    <property type="nucleotide sequence ID" value="NZ_CCSF01000001.1"/>
</dbReference>
<feature type="domain" description="6-phosphogluconate dehydrogenase NADP-binding" evidence="4">
    <location>
        <begin position="3"/>
        <end position="162"/>
    </location>
</feature>
<dbReference type="NCBIfam" id="TIGR01505">
    <property type="entry name" value="tartro_sem_red"/>
    <property type="match status" value="1"/>
</dbReference>
<dbReference type="OrthoDB" id="9786703at2"/>
<keyword evidence="2" id="KW-0520">NAD</keyword>
<dbReference type="GO" id="GO:0008679">
    <property type="term" value="F:2-hydroxy-3-oxopropionate reductase activity"/>
    <property type="evidence" value="ECO:0007669"/>
    <property type="project" value="InterPro"/>
</dbReference>
<dbReference type="GO" id="GO:0051287">
    <property type="term" value="F:NAD binding"/>
    <property type="evidence" value="ECO:0007669"/>
    <property type="project" value="InterPro"/>
</dbReference>
<dbReference type="Pfam" id="PF14833">
    <property type="entry name" value="NAD_binding_11"/>
    <property type="match status" value="1"/>
</dbReference>
<dbReference type="eggNOG" id="COG2084">
    <property type="taxonomic scope" value="Bacteria"/>
</dbReference>
<dbReference type="InterPro" id="IPR006398">
    <property type="entry name" value="Tartro_sem_red"/>
</dbReference>
<dbReference type="AlphaFoldDB" id="A0A078LP72"/>
<dbReference type="PIRSF" id="PIRSF000103">
    <property type="entry name" value="HIBADH"/>
    <property type="match status" value="1"/>
</dbReference>
<evidence type="ECO:0000256" key="2">
    <source>
        <dbReference type="ARBA" id="ARBA00023027"/>
    </source>
</evidence>
<dbReference type="SUPFAM" id="SSF51735">
    <property type="entry name" value="NAD(P)-binding Rossmann-fold domains"/>
    <property type="match status" value="1"/>
</dbReference>
<keyword evidence="7" id="KW-1185">Reference proteome</keyword>
<dbReference type="Gene3D" id="3.40.50.720">
    <property type="entry name" value="NAD(P)-binding Rossmann-like Domain"/>
    <property type="match status" value="1"/>
</dbReference>
<dbReference type="SUPFAM" id="SSF48179">
    <property type="entry name" value="6-phosphogluconate dehydrogenase C-terminal domain-like"/>
    <property type="match status" value="1"/>
</dbReference>
<dbReference type="InterPro" id="IPR006115">
    <property type="entry name" value="6PGDH_NADP-bd"/>
</dbReference>
<evidence type="ECO:0000259" key="4">
    <source>
        <dbReference type="Pfam" id="PF03446"/>
    </source>
</evidence>
<dbReference type="GO" id="GO:0046487">
    <property type="term" value="P:glyoxylate metabolic process"/>
    <property type="evidence" value="ECO:0007669"/>
    <property type="project" value="InterPro"/>
</dbReference>
<name>A0A078LP72_9PSED</name>
<dbReference type="Proteomes" id="UP000053902">
    <property type="component" value="Unassembled WGS sequence"/>
</dbReference>
<accession>A0A078LP72</accession>
<feature type="active site" evidence="3">
    <location>
        <position position="171"/>
    </location>
</feature>
<dbReference type="InterPro" id="IPR036291">
    <property type="entry name" value="NAD(P)-bd_dom_sf"/>
</dbReference>